<protein>
    <submittedName>
        <fullName evidence="3">Glycosyltransferase</fullName>
    </submittedName>
</protein>
<accession>A0A4S3LZC0</accession>
<dbReference type="RefSeq" id="WP_136336855.1">
    <property type="nucleotide sequence ID" value="NZ_QXMP01000013.1"/>
</dbReference>
<dbReference type="GO" id="GO:0016757">
    <property type="term" value="F:glycosyltransferase activity"/>
    <property type="evidence" value="ECO:0007669"/>
    <property type="project" value="InterPro"/>
</dbReference>
<sequence>MANKKKLLFFIENLSGGGAEKVLLDLVSQLDHNKFDIMVYSFVGIGVYIPQIKDIARYRAILPTPPSNSTLRIILFKIKYKLLRLLPASWVYKSIIKEKFDTEIAFIEGYCTKIIAASNNRRSKKIAWVHADLSQNHYTKNNFKSLESEIETYNKFDKIICVSGTVKSSFIKRFGNLPSLMVKYNPIDPKNIINKSKRLDQLKFQKSTPNIKRFIAIGRLEPVKAFDRLIDIAQRLKKDGFQFKIYILGDGSQRTDLEDLIKVYNVSAEVELLGFKANPYPYIKMADAMLVSSRSEGYSTVVAEALILGTPVITTDCSGMKELLGANKFGIITENSTYSLYAGIREYLNDPATQSKLSRNYKKMGPDFNQFKLVKSIEQVF</sequence>
<dbReference type="OrthoDB" id="791981at2"/>
<dbReference type="PANTHER" id="PTHR12526">
    <property type="entry name" value="GLYCOSYLTRANSFERASE"/>
    <property type="match status" value="1"/>
</dbReference>
<dbReference type="EMBL" id="SSMC01000003">
    <property type="protein sequence ID" value="THD66786.1"/>
    <property type="molecule type" value="Genomic_DNA"/>
</dbReference>
<keyword evidence="3" id="KW-0808">Transferase</keyword>
<dbReference type="Gene3D" id="3.40.50.2000">
    <property type="entry name" value="Glycogen Phosphorylase B"/>
    <property type="match status" value="2"/>
</dbReference>
<name>A0A4S3LZC0_9FLAO</name>
<evidence type="ECO:0000259" key="2">
    <source>
        <dbReference type="Pfam" id="PF13439"/>
    </source>
</evidence>
<dbReference type="Pfam" id="PF00534">
    <property type="entry name" value="Glycos_transf_1"/>
    <property type="match status" value="1"/>
</dbReference>
<dbReference type="InterPro" id="IPR028098">
    <property type="entry name" value="Glyco_trans_4-like_N"/>
</dbReference>
<evidence type="ECO:0000259" key="1">
    <source>
        <dbReference type="Pfam" id="PF00534"/>
    </source>
</evidence>
<gene>
    <name evidence="3" type="ORF">E7Z59_13490</name>
</gene>
<proteinExistence type="predicted"/>
<reference evidence="3 4" key="1">
    <citation type="submission" date="2019-04" db="EMBL/GenBank/DDBJ databases">
        <title>Draft genome sequence of Robertkochia marina CC-AMO-30D.</title>
        <authorList>
            <person name="Hameed A."/>
            <person name="Lin S.-Y."/>
            <person name="Shahina M."/>
            <person name="Lai W.-A."/>
            <person name="Young C.-C."/>
        </authorList>
    </citation>
    <scope>NUCLEOTIDE SEQUENCE [LARGE SCALE GENOMIC DNA]</scope>
    <source>
        <strain evidence="3 4">CC-AMO-30D</strain>
    </source>
</reference>
<feature type="domain" description="Glycosyl transferase family 1" evidence="1">
    <location>
        <begin position="210"/>
        <end position="363"/>
    </location>
</feature>
<dbReference type="PANTHER" id="PTHR12526:SF630">
    <property type="entry name" value="GLYCOSYLTRANSFERASE"/>
    <property type="match status" value="1"/>
</dbReference>
<comment type="caution">
    <text evidence="3">The sequence shown here is derived from an EMBL/GenBank/DDBJ whole genome shotgun (WGS) entry which is preliminary data.</text>
</comment>
<dbReference type="InterPro" id="IPR001296">
    <property type="entry name" value="Glyco_trans_1"/>
</dbReference>
<feature type="domain" description="Glycosyltransferase subfamily 4-like N-terminal" evidence="2">
    <location>
        <begin position="17"/>
        <end position="190"/>
    </location>
</feature>
<organism evidence="3 4">
    <name type="scientific">Robertkochia marina</name>
    <dbReference type="NCBI Taxonomy" id="1227945"/>
    <lineage>
        <taxon>Bacteria</taxon>
        <taxon>Pseudomonadati</taxon>
        <taxon>Bacteroidota</taxon>
        <taxon>Flavobacteriia</taxon>
        <taxon>Flavobacteriales</taxon>
        <taxon>Flavobacteriaceae</taxon>
        <taxon>Robertkochia</taxon>
    </lineage>
</organism>
<dbReference type="Proteomes" id="UP000305939">
    <property type="component" value="Unassembled WGS sequence"/>
</dbReference>
<keyword evidence="4" id="KW-1185">Reference proteome</keyword>
<evidence type="ECO:0000313" key="4">
    <source>
        <dbReference type="Proteomes" id="UP000305939"/>
    </source>
</evidence>
<dbReference type="SUPFAM" id="SSF53756">
    <property type="entry name" value="UDP-Glycosyltransferase/glycogen phosphorylase"/>
    <property type="match status" value="1"/>
</dbReference>
<dbReference type="CDD" id="cd03811">
    <property type="entry name" value="GT4_GT28_WabH-like"/>
    <property type="match status" value="1"/>
</dbReference>
<evidence type="ECO:0000313" key="3">
    <source>
        <dbReference type="EMBL" id="THD66786.1"/>
    </source>
</evidence>
<dbReference type="AlphaFoldDB" id="A0A4S3LZC0"/>
<dbReference type="Pfam" id="PF13439">
    <property type="entry name" value="Glyco_transf_4"/>
    <property type="match status" value="1"/>
</dbReference>